<protein>
    <submittedName>
        <fullName evidence="5">Oligogalacturonide transport system substrate-binding protein</fullName>
    </submittedName>
</protein>
<dbReference type="InterPro" id="IPR006059">
    <property type="entry name" value="SBP"/>
</dbReference>
<evidence type="ECO:0000256" key="2">
    <source>
        <dbReference type="ARBA" id="ARBA00008520"/>
    </source>
</evidence>
<proteinExistence type="inferred from homology"/>
<keyword evidence="3" id="KW-0574">Periplasm</keyword>
<organism evidence="5 6">
    <name type="scientific">Martelella mangrovi</name>
    <dbReference type="NCBI Taxonomy" id="1397477"/>
    <lineage>
        <taxon>Bacteria</taxon>
        <taxon>Pseudomonadati</taxon>
        <taxon>Pseudomonadota</taxon>
        <taxon>Alphaproteobacteria</taxon>
        <taxon>Hyphomicrobiales</taxon>
        <taxon>Aurantimonadaceae</taxon>
        <taxon>Martelella</taxon>
    </lineage>
</organism>
<evidence type="ECO:0000313" key="5">
    <source>
        <dbReference type="EMBL" id="MET3600940.1"/>
    </source>
</evidence>
<comment type="subcellular location">
    <subcellularLocation>
        <location evidence="1">Periplasm</location>
    </subcellularLocation>
</comment>
<dbReference type="InterPro" id="IPR050490">
    <property type="entry name" value="Bact_solute-bd_prot1"/>
</dbReference>
<gene>
    <name evidence="5" type="ORF">ABID12_002891</name>
</gene>
<evidence type="ECO:0000256" key="4">
    <source>
        <dbReference type="SAM" id="SignalP"/>
    </source>
</evidence>
<dbReference type="Proteomes" id="UP001549164">
    <property type="component" value="Unassembled WGS sequence"/>
</dbReference>
<reference evidence="5 6" key="1">
    <citation type="submission" date="2024-06" db="EMBL/GenBank/DDBJ databases">
        <title>Genomic Encyclopedia of Type Strains, Phase IV (KMG-IV): sequencing the most valuable type-strain genomes for metagenomic binning, comparative biology and taxonomic classification.</title>
        <authorList>
            <person name="Goeker M."/>
        </authorList>
    </citation>
    <scope>NUCLEOTIDE SEQUENCE [LARGE SCALE GENOMIC DNA]</scope>
    <source>
        <strain evidence="5 6">DSM 28102</strain>
    </source>
</reference>
<comment type="similarity">
    <text evidence="2">Belongs to the bacterial solute-binding protein 1 family.</text>
</comment>
<keyword evidence="4" id="KW-0732">Signal</keyword>
<evidence type="ECO:0000313" key="6">
    <source>
        <dbReference type="Proteomes" id="UP001549164"/>
    </source>
</evidence>
<dbReference type="SUPFAM" id="SSF53850">
    <property type="entry name" value="Periplasmic binding protein-like II"/>
    <property type="match status" value="1"/>
</dbReference>
<dbReference type="Pfam" id="PF01547">
    <property type="entry name" value="SBP_bac_1"/>
    <property type="match status" value="1"/>
</dbReference>
<comment type="caution">
    <text evidence="5">The sequence shown here is derived from an EMBL/GenBank/DDBJ whole genome shotgun (WGS) entry which is preliminary data.</text>
</comment>
<feature type="chain" id="PRO_5045611012" evidence="4">
    <location>
        <begin position="22"/>
        <end position="428"/>
    </location>
</feature>
<dbReference type="PANTHER" id="PTHR43649">
    <property type="entry name" value="ARABINOSE-BINDING PROTEIN-RELATED"/>
    <property type="match status" value="1"/>
</dbReference>
<accession>A0ABV2IDE0</accession>
<dbReference type="RefSeq" id="WP_354434809.1">
    <property type="nucleotide sequence ID" value="NZ_JBEPLY010000010.1"/>
</dbReference>
<evidence type="ECO:0000256" key="3">
    <source>
        <dbReference type="ARBA" id="ARBA00022764"/>
    </source>
</evidence>
<dbReference type="Gene3D" id="3.40.190.10">
    <property type="entry name" value="Periplasmic binding protein-like II"/>
    <property type="match status" value="2"/>
</dbReference>
<sequence length="428" mass="47624">MTLAAMAATALVSLSAGSALAEQTEIRFGWWGNEARAANTLKVIEMFEEKYPDITVKAEYSGYNGYQTRLSTQFAGGAEPDISQVLLAWLPLFSKDGDGFYDINEVSDTIDLSQFLQSTLDQVTINGRLQGVPVGSTGFLFVWNKVPWEEAGLDYPETWDDLFEDAGLMRERLGEDYYPIDPTIQGSILISLSWAMQKYNVNFVDPDKPEIAMTEEQIADWLSFFKRLEDEHVMVSIKDRIALGGAEKPTTEMSEWVEGKWGGIYSQDATLTSRGDTLPDGLDQLDVGPYVMIPGAETTGMMSRTGFVYSISKNSEHPEAAAKFINYLTTDPDVARVIGVSRAIPASKAQWDVLVSENLIPPIQVEGTDQITELTEAGLVPKFSLYFEHPLMYRLLYDTFEQLSFGKITPEQGAESLMKKGNRILSKL</sequence>
<name>A0ABV2IDE0_9HYPH</name>
<evidence type="ECO:0000256" key="1">
    <source>
        <dbReference type="ARBA" id="ARBA00004418"/>
    </source>
</evidence>
<feature type="signal peptide" evidence="4">
    <location>
        <begin position="1"/>
        <end position="21"/>
    </location>
</feature>
<dbReference type="EMBL" id="JBEPLY010000010">
    <property type="protein sequence ID" value="MET3600940.1"/>
    <property type="molecule type" value="Genomic_DNA"/>
</dbReference>
<keyword evidence="6" id="KW-1185">Reference proteome</keyword>
<dbReference type="PANTHER" id="PTHR43649:SF11">
    <property type="entry name" value="ABC TRANSPORTER SUBSTRATE-BINDING PROTEIN YESO-RELATED"/>
    <property type="match status" value="1"/>
</dbReference>